<accession>D8QF47</accession>
<dbReference type="InParanoid" id="D8QF47"/>
<reference evidence="1 2" key="1">
    <citation type="journal article" date="2010" name="Nat. Biotechnol.">
        <title>Genome sequence of the model mushroom Schizophyllum commune.</title>
        <authorList>
            <person name="Ohm R.A."/>
            <person name="de Jong J.F."/>
            <person name="Lugones L.G."/>
            <person name="Aerts A."/>
            <person name="Kothe E."/>
            <person name="Stajich J.E."/>
            <person name="de Vries R.P."/>
            <person name="Record E."/>
            <person name="Levasseur A."/>
            <person name="Baker S.E."/>
            <person name="Bartholomew K.A."/>
            <person name="Coutinho P.M."/>
            <person name="Erdmann S."/>
            <person name="Fowler T.J."/>
            <person name="Gathman A.C."/>
            <person name="Lombard V."/>
            <person name="Henrissat B."/>
            <person name="Knabe N."/>
            <person name="Kuees U."/>
            <person name="Lilly W.W."/>
            <person name="Lindquist E."/>
            <person name="Lucas S."/>
            <person name="Magnuson J.K."/>
            <person name="Piumi F."/>
            <person name="Raudaskoski M."/>
            <person name="Salamov A."/>
            <person name="Schmutz J."/>
            <person name="Schwarze F.W.M.R."/>
            <person name="vanKuyk P.A."/>
            <person name="Horton J.S."/>
            <person name="Grigoriev I.V."/>
            <person name="Woesten H.A.B."/>
        </authorList>
    </citation>
    <scope>NUCLEOTIDE SEQUENCE [LARGE SCALE GENOMIC DNA]</scope>
    <source>
        <strain evidence="2">H4-8 / FGSC 9210</strain>
    </source>
</reference>
<dbReference type="GO" id="GO:0000772">
    <property type="term" value="F:mating pheromone activity"/>
    <property type="evidence" value="ECO:0007669"/>
    <property type="project" value="InterPro"/>
</dbReference>
<protein>
    <submittedName>
        <fullName evidence="1">Lipopeptide mating pheromone bap3-1</fullName>
    </submittedName>
</protein>
<gene>
    <name evidence="1" type="primary">bap3-1</name>
    <name evidence="1" type="ORF">SCHCODRAFT_60117</name>
</gene>
<dbReference type="VEuPathDB" id="FungiDB:SCHCODRAFT_060117"/>
<proteinExistence type="predicted"/>
<dbReference type="GO" id="GO:0016020">
    <property type="term" value="C:membrane"/>
    <property type="evidence" value="ECO:0007669"/>
    <property type="project" value="InterPro"/>
</dbReference>
<dbReference type="HOGENOM" id="CLU_2980373_0_0_1"/>
<dbReference type="InterPro" id="IPR012597">
    <property type="entry name" value="Pheromone"/>
</dbReference>
<dbReference type="RefSeq" id="XP_003028251.1">
    <property type="nucleotide sequence ID" value="XM_003028205.1"/>
</dbReference>
<evidence type="ECO:0000313" key="1">
    <source>
        <dbReference type="EMBL" id="EFI93348.1"/>
    </source>
</evidence>
<keyword evidence="2" id="KW-1185">Reference proteome</keyword>
<dbReference type="GeneID" id="9591741"/>
<evidence type="ECO:0000313" key="2">
    <source>
        <dbReference type="Proteomes" id="UP000007431"/>
    </source>
</evidence>
<dbReference type="Pfam" id="PF08015">
    <property type="entry name" value="Pheromone"/>
    <property type="match status" value="1"/>
</dbReference>
<name>D8QF47_SCHCM</name>
<dbReference type="KEGG" id="scm:SCHCO_060117"/>
<dbReference type="EMBL" id="GL377311">
    <property type="protein sequence ID" value="EFI93348.1"/>
    <property type="molecule type" value="Genomic_DNA"/>
</dbReference>
<sequence>MDAFQSILDVLSAALDEPVDAPLTAVAQHPDADAVFDTPTDFERVGTGGTATAFCVVA</sequence>
<dbReference type="AlphaFoldDB" id="D8QF47"/>
<organism evidence="2">
    <name type="scientific">Schizophyllum commune (strain H4-8 / FGSC 9210)</name>
    <name type="common">Split gill fungus</name>
    <dbReference type="NCBI Taxonomy" id="578458"/>
    <lineage>
        <taxon>Eukaryota</taxon>
        <taxon>Fungi</taxon>
        <taxon>Dikarya</taxon>
        <taxon>Basidiomycota</taxon>
        <taxon>Agaricomycotina</taxon>
        <taxon>Agaricomycetes</taxon>
        <taxon>Agaricomycetidae</taxon>
        <taxon>Agaricales</taxon>
        <taxon>Schizophyllaceae</taxon>
        <taxon>Schizophyllum</taxon>
    </lineage>
</organism>
<dbReference type="Proteomes" id="UP000007431">
    <property type="component" value="Unassembled WGS sequence"/>
</dbReference>